<dbReference type="Proteomes" id="UP001396334">
    <property type="component" value="Unassembled WGS sequence"/>
</dbReference>
<proteinExistence type="predicted"/>
<keyword evidence="3" id="KW-1185">Reference proteome</keyword>
<accession>A0ABR2T9Z9</accession>
<evidence type="ECO:0000313" key="3">
    <source>
        <dbReference type="Proteomes" id="UP001396334"/>
    </source>
</evidence>
<protein>
    <recommendedName>
        <fullName evidence="1">DUF4283 domain-containing protein</fullName>
    </recommendedName>
</protein>
<dbReference type="EMBL" id="JBBPBN010000007">
    <property type="protein sequence ID" value="KAK9034274.1"/>
    <property type="molecule type" value="Genomic_DNA"/>
</dbReference>
<reference evidence="2 3" key="1">
    <citation type="journal article" date="2024" name="G3 (Bethesda)">
        <title>Genome assembly of Hibiscus sabdariffa L. provides insights into metabolisms of medicinal natural products.</title>
        <authorList>
            <person name="Kim T."/>
        </authorList>
    </citation>
    <scope>NUCLEOTIDE SEQUENCE [LARGE SCALE GENOMIC DNA]</scope>
    <source>
        <strain evidence="2">TK-2024</strain>
        <tissue evidence="2">Old leaves</tissue>
    </source>
</reference>
<organism evidence="2 3">
    <name type="scientific">Hibiscus sabdariffa</name>
    <name type="common">roselle</name>
    <dbReference type="NCBI Taxonomy" id="183260"/>
    <lineage>
        <taxon>Eukaryota</taxon>
        <taxon>Viridiplantae</taxon>
        <taxon>Streptophyta</taxon>
        <taxon>Embryophyta</taxon>
        <taxon>Tracheophyta</taxon>
        <taxon>Spermatophyta</taxon>
        <taxon>Magnoliopsida</taxon>
        <taxon>eudicotyledons</taxon>
        <taxon>Gunneridae</taxon>
        <taxon>Pentapetalae</taxon>
        <taxon>rosids</taxon>
        <taxon>malvids</taxon>
        <taxon>Malvales</taxon>
        <taxon>Malvaceae</taxon>
        <taxon>Malvoideae</taxon>
        <taxon>Hibiscus</taxon>
    </lineage>
</organism>
<sequence>MVDSIATGDQEIVGGSNLAPLAPIANNLDLSHFPTLAESSGKEIESSAWKLFDPALAFFPPIAQKGKLLVQPPRDVLDVGAQQWSNALVGTFMGKSPILSVFQKTVDRLWRREGSVTIRFLAPSVYMVNFPSQKVHDWVLESGSFGYCSEEVKGLGYLASAIEENCTKKNVSASGLIVDEDGEGVGMQPAPEVVVEFGFGGLTVDSVACSIVGAPAMDKSLGVDCAAVIDTCLVGDGLVDTVSAHCVSDCVVKVPDGDDNLISVVGDKNSIVSGSGSAFVSPNKFNTLSYVEMDHVVSPRKKRLAAAGVGDLLNQLKPKGKGVVNGLIRKEKQLELKNVQKLLLANPYVEMIAREKQVAMDLKALIMAEESYFRQKSMIQFVKEGDQNTSFFFRKVQIQQKANTITSLQNNDGVKLVSFGDISNEFVKFFTDFLRSVDDSVDRFPDDLLKQILVAELTAEMKNALVAPERNDRLHGRKARTVEEIFLLIKQVVR</sequence>
<gene>
    <name evidence="2" type="ORF">V6N11_050447</name>
</gene>
<dbReference type="InterPro" id="IPR025558">
    <property type="entry name" value="DUF4283"/>
</dbReference>
<comment type="caution">
    <text evidence="2">The sequence shown here is derived from an EMBL/GenBank/DDBJ whole genome shotgun (WGS) entry which is preliminary data.</text>
</comment>
<evidence type="ECO:0000259" key="1">
    <source>
        <dbReference type="Pfam" id="PF14111"/>
    </source>
</evidence>
<dbReference type="Pfam" id="PF14111">
    <property type="entry name" value="DUF4283"/>
    <property type="match status" value="1"/>
</dbReference>
<evidence type="ECO:0000313" key="2">
    <source>
        <dbReference type="EMBL" id="KAK9034274.1"/>
    </source>
</evidence>
<name>A0ABR2T9Z9_9ROSI</name>
<feature type="domain" description="DUF4283" evidence="1">
    <location>
        <begin position="81"/>
        <end position="144"/>
    </location>
</feature>